<keyword evidence="7" id="KW-1185">Reference proteome</keyword>
<sequence>MIQAVLYTSILPILLIAVSSNLDNIGVGTSYGFRKIHIPITSNVLIAAVTATGTFLSILLGQSVYRFINLRMDTLLGGGVIVLAGLWVIYQEKFMHCVRERREADLVTKTARSTYGVHHIAEILNNPVVADWDFSGHIDSKEALALALGLTINNIPNGAGAGMLGLNIYAMTAVVFVVSIITISFGTYLGKLGVHRVGKSAGVLAGVLLVCVGFYEIFF</sequence>
<dbReference type="PANTHER" id="PTHR35529">
    <property type="entry name" value="MANGANESE EFFLUX PUMP MNTP-RELATED"/>
    <property type="match status" value="1"/>
</dbReference>
<dbReference type="OrthoDB" id="8450517at2"/>
<evidence type="ECO:0000256" key="2">
    <source>
        <dbReference type="ARBA" id="ARBA00022692"/>
    </source>
</evidence>
<accession>A0A3N6MRG6</accession>
<evidence type="ECO:0000313" key="7">
    <source>
        <dbReference type="Proteomes" id="UP000272778"/>
    </source>
</evidence>
<reference evidence="6 7" key="1">
    <citation type="submission" date="2018-11" db="EMBL/GenBank/DDBJ databases">
        <title>Paraburkholderia sp. DHOA04, isolated from soil.</title>
        <authorList>
            <person name="Gao Z.-H."/>
            <person name="Qiu L.-H."/>
            <person name="Fu J.-C."/>
        </authorList>
    </citation>
    <scope>NUCLEOTIDE SEQUENCE [LARGE SCALE GENOMIC DNA]</scope>
    <source>
        <strain evidence="6 7">DHOA04</strain>
    </source>
</reference>
<dbReference type="RefSeq" id="WP_124151231.1">
    <property type="nucleotide sequence ID" value="NZ_RQIS01000007.1"/>
</dbReference>
<dbReference type="Proteomes" id="UP000272778">
    <property type="component" value="Unassembled WGS sequence"/>
</dbReference>
<evidence type="ECO:0000313" key="6">
    <source>
        <dbReference type="EMBL" id="RQH06554.1"/>
    </source>
</evidence>
<dbReference type="InterPro" id="IPR003810">
    <property type="entry name" value="Mntp/YtaF"/>
</dbReference>
<feature type="transmembrane region" description="Helical" evidence="5">
    <location>
        <begin position="168"/>
        <end position="189"/>
    </location>
</feature>
<keyword evidence="1" id="KW-1003">Cell membrane</keyword>
<dbReference type="PANTHER" id="PTHR35529:SF2">
    <property type="entry name" value="SPORULATION PROTEIN YTAF-RELATED"/>
    <property type="match status" value="1"/>
</dbReference>
<comment type="caution">
    <text evidence="6">The sequence shown here is derived from an EMBL/GenBank/DDBJ whole genome shotgun (WGS) entry which is preliminary data.</text>
</comment>
<evidence type="ECO:0000256" key="4">
    <source>
        <dbReference type="ARBA" id="ARBA00023136"/>
    </source>
</evidence>
<dbReference type="AlphaFoldDB" id="A0A3N6MRG6"/>
<feature type="transmembrane region" description="Helical" evidence="5">
    <location>
        <begin position="72"/>
        <end position="90"/>
    </location>
</feature>
<evidence type="ECO:0000256" key="3">
    <source>
        <dbReference type="ARBA" id="ARBA00022989"/>
    </source>
</evidence>
<protein>
    <submittedName>
        <fullName evidence="6">Sporulation membrane protein YtaF</fullName>
    </submittedName>
</protein>
<keyword evidence="3 5" id="KW-1133">Transmembrane helix</keyword>
<dbReference type="InterPro" id="IPR014205">
    <property type="entry name" value="Spore_YtaF"/>
</dbReference>
<dbReference type="EMBL" id="RQIS01000007">
    <property type="protein sequence ID" value="RQH06554.1"/>
    <property type="molecule type" value="Genomic_DNA"/>
</dbReference>
<keyword evidence="2 5" id="KW-0812">Transmembrane</keyword>
<feature type="transmembrane region" description="Helical" evidence="5">
    <location>
        <begin position="201"/>
        <end position="218"/>
    </location>
</feature>
<feature type="transmembrane region" description="Helical" evidence="5">
    <location>
        <begin position="36"/>
        <end position="60"/>
    </location>
</feature>
<name>A0A3N6MRG6_9BURK</name>
<dbReference type="NCBIfam" id="TIGR02840">
    <property type="entry name" value="spore_YtaF"/>
    <property type="match status" value="1"/>
</dbReference>
<organism evidence="6 7">
    <name type="scientific">Paraburkholderia dinghuensis</name>
    <dbReference type="NCBI Taxonomy" id="2305225"/>
    <lineage>
        <taxon>Bacteria</taxon>
        <taxon>Pseudomonadati</taxon>
        <taxon>Pseudomonadota</taxon>
        <taxon>Betaproteobacteria</taxon>
        <taxon>Burkholderiales</taxon>
        <taxon>Burkholderiaceae</taxon>
        <taxon>Paraburkholderia</taxon>
    </lineage>
</organism>
<proteinExistence type="predicted"/>
<evidence type="ECO:0000256" key="5">
    <source>
        <dbReference type="SAM" id="Phobius"/>
    </source>
</evidence>
<gene>
    <name evidence="6" type="primary">ytaF</name>
    <name evidence="6" type="ORF">D1Y85_11785</name>
</gene>
<keyword evidence="4 5" id="KW-0472">Membrane</keyword>
<evidence type="ECO:0000256" key="1">
    <source>
        <dbReference type="ARBA" id="ARBA00022475"/>
    </source>
</evidence>